<feature type="binding site" evidence="2">
    <location>
        <position position="339"/>
    </location>
    <ligand>
        <name>FAD</name>
        <dbReference type="ChEBI" id="CHEBI:57692"/>
    </ligand>
</feature>
<keyword evidence="2" id="KW-0274">FAD</keyword>
<dbReference type="InterPro" id="IPR000172">
    <property type="entry name" value="GMC_OxRdtase_N"/>
</dbReference>
<feature type="region of interest" description="Disordered" evidence="3">
    <location>
        <begin position="1"/>
        <end position="41"/>
    </location>
</feature>
<reference evidence="6" key="1">
    <citation type="submission" date="2023-01" db="EMBL/GenBank/DDBJ databases">
        <title>Key to firefly adult light organ development and bioluminescence: homeobox transcription factors regulate luciferase expression and transportation to peroxisome.</title>
        <authorList>
            <person name="Fu X."/>
        </authorList>
    </citation>
    <scope>NUCLEOTIDE SEQUENCE [LARGE SCALE GENOMIC DNA]</scope>
</reference>
<evidence type="ECO:0000256" key="3">
    <source>
        <dbReference type="SAM" id="MobiDB-lite"/>
    </source>
</evidence>
<evidence type="ECO:0000313" key="6">
    <source>
        <dbReference type="Proteomes" id="UP001353858"/>
    </source>
</evidence>
<dbReference type="AlphaFoldDB" id="A0AAN7SKT2"/>
<gene>
    <name evidence="5" type="ORF">RN001_000775</name>
</gene>
<dbReference type="Proteomes" id="UP001353858">
    <property type="component" value="Unassembled WGS sequence"/>
</dbReference>
<feature type="compositionally biased region" description="Basic and acidic residues" evidence="3">
    <location>
        <begin position="12"/>
        <end position="23"/>
    </location>
</feature>
<sequence>MELDLANSGDSDDYHNSDFKDDDPLFSPNEDDISESSDFEESVVTKKIGEGSLAATIGKNTMECGCAAPFYGPSLANSCGGNAFLLFMSLLDNFIQNKCDLSDVCNRVKPKIQPELEYDFVVIGGGSAGATVAGRLSNIAQWKVLLLEAGGDEPPGSQIPSMMSNFHGDRDVDWNYKTEPESHGCLGYPERRCDWTRAKVLGGCSVTNGMMYMRGVPRDYDNWSAAGNSGWSYNELLPYFMRIEGNQEIGSVADAGYHGISGPMTVNRFRDQPEVAHDILHAAKELGYPVSNDLNGINYIGFAIAQSTTRNGSRLSTAKAFLRPIRDRTNLHVMINSTVTKLLFRSTKTKKKIAAVEFVYKNKLFRVKVRREAILSAGAVNSPKILLQSGVGPQSELNRMGIEQIHELPGVGHNLHNHVTFHLDFILKSRKATNILNWESVMEYLNNRKGPMSSTGMSQVTARINTKFADPMGYYPDLQLFFSGYLANCGSSTEFDVSSENKNIFRELRISPVVLHTKSRGYISLKSKNLLDPPLIYANYLSEPEDVATLIEGVRIAQNLSNTKVLKEKYKLELVRRNYGDCATKHLYDSDDFWQCAVRHSTGPENHQAGSCKMGPSSDKSAVVDNNLQVHGLIGVRVMDASIMPLPLSGNTDATCVLIAERGVEFIIEKWLRNKQIRK</sequence>
<evidence type="ECO:0000256" key="2">
    <source>
        <dbReference type="PIRSR" id="PIRSR000137-2"/>
    </source>
</evidence>
<dbReference type="SUPFAM" id="SSF54373">
    <property type="entry name" value="FAD-linked reductases, C-terminal domain"/>
    <property type="match status" value="1"/>
</dbReference>
<dbReference type="SUPFAM" id="SSF51905">
    <property type="entry name" value="FAD/NAD(P)-binding domain"/>
    <property type="match status" value="1"/>
</dbReference>
<dbReference type="PIRSF" id="PIRSF000137">
    <property type="entry name" value="Alcohol_oxidase"/>
    <property type="match status" value="1"/>
</dbReference>
<comment type="similarity">
    <text evidence="1">Belongs to the GMC oxidoreductase family.</text>
</comment>
<dbReference type="Pfam" id="PF05199">
    <property type="entry name" value="GMC_oxred_C"/>
    <property type="match status" value="1"/>
</dbReference>
<feature type="binding site" evidence="2">
    <location>
        <position position="200"/>
    </location>
    <ligand>
        <name>FAD</name>
        <dbReference type="ChEBI" id="CHEBI:57692"/>
    </ligand>
</feature>
<keyword evidence="6" id="KW-1185">Reference proteome</keyword>
<dbReference type="InterPro" id="IPR012132">
    <property type="entry name" value="GMC_OxRdtase"/>
</dbReference>
<evidence type="ECO:0000256" key="1">
    <source>
        <dbReference type="ARBA" id="ARBA00010790"/>
    </source>
</evidence>
<feature type="compositionally biased region" description="Acidic residues" evidence="3">
    <location>
        <begin position="29"/>
        <end position="41"/>
    </location>
</feature>
<dbReference type="Gene3D" id="3.50.50.60">
    <property type="entry name" value="FAD/NAD(P)-binding domain"/>
    <property type="match status" value="1"/>
</dbReference>
<dbReference type="Pfam" id="PF00732">
    <property type="entry name" value="GMC_oxred_N"/>
    <property type="match status" value="1"/>
</dbReference>
<dbReference type="InterPro" id="IPR036188">
    <property type="entry name" value="FAD/NAD-bd_sf"/>
</dbReference>
<dbReference type="Gene3D" id="3.30.560.10">
    <property type="entry name" value="Glucose Oxidase, domain 3"/>
    <property type="match status" value="1"/>
</dbReference>
<proteinExistence type="inferred from homology"/>
<keyword evidence="2" id="KW-0285">Flavoprotein</keyword>
<name>A0AAN7SKT2_9COLE</name>
<dbReference type="PANTHER" id="PTHR11552">
    <property type="entry name" value="GLUCOSE-METHANOL-CHOLINE GMC OXIDOREDUCTASE"/>
    <property type="match status" value="1"/>
</dbReference>
<evidence type="ECO:0000313" key="5">
    <source>
        <dbReference type="EMBL" id="KAK4884504.1"/>
    </source>
</evidence>
<dbReference type="GO" id="GO:0016614">
    <property type="term" value="F:oxidoreductase activity, acting on CH-OH group of donors"/>
    <property type="evidence" value="ECO:0007669"/>
    <property type="project" value="InterPro"/>
</dbReference>
<accession>A0AAN7SKT2</accession>
<organism evidence="5 6">
    <name type="scientific">Aquatica leii</name>
    <dbReference type="NCBI Taxonomy" id="1421715"/>
    <lineage>
        <taxon>Eukaryota</taxon>
        <taxon>Metazoa</taxon>
        <taxon>Ecdysozoa</taxon>
        <taxon>Arthropoda</taxon>
        <taxon>Hexapoda</taxon>
        <taxon>Insecta</taxon>
        <taxon>Pterygota</taxon>
        <taxon>Neoptera</taxon>
        <taxon>Endopterygota</taxon>
        <taxon>Coleoptera</taxon>
        <taxon>Polyphaga</taxon>
        <taxon>Elateriformia</taxon>
        <taxon>Elateroidea</taxon>
        <taxon>Lampyridae</taxon>
        <taxon>Luciolinae</taxon>
        <taxon>Aquatica</taxon>
    </lineage>
</organism>
<comment type="cofactor">
    <cofactor evidence="2">
        <name>FAD</name>
        <dbReference type="ChEBI" id="CHEBI:57692"/>
    </cofactor>
</comment>
<dbReference type="EMBL" id="JARPUR010000001">
    <property type="protein sequence ID" value="KAK4884504.1"/>
    <property type="molecule type" value="Genomic_DNA"/>
</dbReference>
<protein>
    <recommendedName>
        <fullName evidence="4">Glucose-methanol-choline oxidoreductase N-terminal domain-containing protein</fullName>
    </recommendedName>
</protein>
<dbReference type="GO" id="GO:0050660">
    <property type="term" value="F:flavin adenine dinucleotide binding"/>
    <property type="evidence" value="ECO:0007669"/>
    <property type="project" value="InterPro"/>
</dbReference>
<evidence type="ECO:0000259" key="4">
    <source>
        <dbReference type="PROSITE" id="PS00624"/>
    </source>
</evidence>
<dbReference type="PROSITE" id="PS00624">
    <property type="entry name" value="GMC_OXRED_2"/>
    <property type="match status" value="1"/>
</dbReference>
<dbReference type="PANTHER" id="PTHR11552:SF217">
    <property type="entry name" value="GLUCOSE DEHYDROGENASE [FAD, QUINONE]"/>
    <property type="match status" value="1"/>
</dbReference>
<comment type="caution">
    <text evidence="5">The sequence shown here is derived from an EMBL/GenBank/DDBJ whole genome shotgun (WGS) entry which is preliminary data.</text>
</comment>
<dbReference type="InterPro" id="IPR007867">
    <property type="entry name" value="GMC_OxRtase_C"/>
</dbReference>
<feature type="domain" description="Glucose-methanol-choline oxidoreductase N-terminal" evidence="4">
    <location>
        <begin position="378"/>
        <end position="392"/>
    </location>
</feature>